<evidence type="ECO:0000313" key="3">
    <source>
        <dbReference type="Proteomes" id="UP001218188"/>
    </source>
</evidence>
<accession>A0AAD6S2M2</accession>
<evidence type="ECO:0000256" key="1">
    <source>
        <dbReference type="SAM" id="MobiDB-lite"/>
    </source>
</evidence>
<sequence length="413" mass="46039">MPIVIKCTTNAEANTAYGLHAVFKNLECETANNRPEAFAKSIAMSSEIPDLLLRQGHSTPFTKEDKGQSTSRVCIEDCQAQIHDFHYPRFHAFMDIKEALVYMILKGNIEKMKELGLYSRAGVPSGRTMYTNVRSRAESTLGHEQIPHSGARPAPQSTEGQRVRPIYSHIRDFTGIIDTIYGSSSAPLVYLSYGLGKHAGYYLQAHGYTDSTIKKIEEIWMRSGSSVDTFVDLLSAHGVATTEGRWLWDMINHDDDYILITFFPNPELRFYLRYYSLLGEHGARYRSRNDGEIGLHHPQSDNVNLPVPIMGRDSLLECAVHWMLVVVIAGDEEALSVNVDDGIMDYGALNSEYGVLQTEVRQHANALGDMREAGVRGEYFSVAGDSGSRTRSYGDPPGSKMCQQLRVLGVGMN</sequence>
<keyword evidence="3" id="KW-1185">Reference proteome</keyword>
<comment type="caution">
    <text evidence="2">The sequence shown here is derived from an EMBL/GenBank/DDBJ whole genome shotgun (WGS) entry which is preliminary data.</text>
</comment>
<proteinExistence type="predicted"/>
<dbReference type="Proteomes" id="UP001218188">
    <property type="component" value="Unassembled WGS sequence"/>
</dbReference>
<reference evidence="2" key="1">
    <citation type="submission" date="2023-03" db="EMBL/GenBank/DDBJ databases">
        <title>Massive genome expansion in bonnet fungi (Mycena s.s.) driven by repeated elements and novel gene families across ecological guilds.</title>
        <authorList>
            <consortium name="Lawrence Berkeley National Laboratory"/>
            <person name="Harder C.B."/>
            <person name="Miyauchi S."/>
            <person name="Viragh M."/>
            <person name="Kuo A."/>
            <person name="Thoen E."/>
            <person name="Andreopoulos B."/>
            <person name="Lu D."/>
            <person name="Skrede I."/>
            <person name="Drula E."/>
            <person name="Henrissat B."/>
            <person name="Morin E."/>
            <person name="Kohler A."/>
            <person name="Barry K."/>
            <person name="LaButti K."/>
            <person name="Morin E."/>
            <person name="Salamov A."/>
            <person name="Lipzen A."/>
            <person name="Mereny Z."/>
            <person name="Hegedus B."/>
            <person name="Baldrian P."/>
            <person name="Stursova M."/>
            <person name="Weitz H."/>
            <person name="Taylor A."/>
            <person name="Grigoriev I.V."/>
            <person name="Nagy L.G."/>
            <person name="Martin F."/>
            <person name="Kauserud H."/>
        </authorList>
    </citation>
    <scope>NUCLEOTIDE SEQUENCE</scope>
    <source>
        <strain evidence="2">CBHHK200</strain>
    </source>
</reference>
<name>A0AAD6S2M2_9AGAR</name>
<evidence type="ECO:0000313" key="2">
    <source>
        <dbReference type="EMBL" id="KAJ7020104.1"/>
    </source>
</evidence>
<organism evidence="2 3">
    <name type="scientific">Mycena alexandri</name>
    <dbReference type="NCBI Taxonomy" id="1745969"/>
    <lineage>
        <taxon>Eukaryota</taxon>
        <taxon>Fungi</taxon>
        <taxon>Dikarya</taxon>
        <taxon>Basidiomycota</taxon>
        <taxon>Agaricomycotina</taxon>
        <taxon>Agaricomycetes</taxon>
        <taxon>Agaricomycetidae</taxon>
        <taxon>Agaricales</taxon>
        <taxon>Marasmiineae</taxon>
        <taxon>Mycenaceae</taxon>
        <taxon>Mycena</taxon>
    </lineage>
</organism>
<feature type="region of interest" description="Disordered" evidence="1">
    <location>
        <begin position="140"/>
        <end position="161"/>
    </location>
</feature>
<protein>
    <submittedName>
        <fullName evidence="2">Uncharacterized protein</fullName>
    </submittedName>
</protein>
<dbReference type="AlphaFoldDB" id="A0AAD6S2M2"/>
<dbReference type="EMBL" id="JARJCM010000274">
    <property type="protein sequence ID" value="KAJ7020104.1"/>
    <property type="molecule type" value="Genomic_DNA"/>
</dbReference>
<gene>
    <name evidence="2" type="ORF">C8F04DRAFT_1197064</name>
</gene>